<proteinExistence type="predicted"/>
<keyword evidence="2" id="KW-1185">Reference proteome</keyword>
<name>A0A4Q4KJP4_9FLAO</name>
<reference evidence="1 2" key="1">
    <citation type="submission" date="2019-02" db="EMBL/GenBank/DDBJ databases">
        <title>Genome sequence of the sea-ice species Brumimicrobium glaciale.</title>
        <authorList>
            <person name="Bowman J.P."/>
        </authorList>
    </citation>
    <scope>NUCLEOTIDE SEQUENCE [LARGE SCALE GENOMIC DNA]</scope>
    <source>
        <strain evidence="1 2">IC156</strain>
    </source>
</reference>
<accession>A0A4Q4KJP4</accession>
<evidence type="ECO:0000313" key="2">
    <source>
        <dbReference type="Proteomes" id="UP000293952"/>
    </source>
</evidence>
<organism evidence="1 2">
    <name type="scientific">Brumimicrobium glaciale</name>
    <dbReference type="NCBI Taxonomy" id="200475"/>
    <lineage>
        <taxon>Bacteria</taxon>
        <taxon>Pseudomonadati</taxon>
        <taxon>Bacteroidota</taxon>
        <taxon>Flavobacteriia</taxon>
        <taxon>Flavobacteriales</taxon>
        <taxon>Crocinitomicaceae</taxon>
        <taxon>Brumimicrobium</taxon>
    </lineage>
</organism>
<dbReference type="InterPro" id="IPR015003">
    <property type="entry name" value="DUF1853"/>
</dbReference>
<dbReference type="OrthoDB" id="1466769at2"/>
<comment type="caution">
    <text evidence="1">The sequence shown here is derived from an EMBL/GenBank/DDBJ whole genome shotgun (WGS) entry which is preliminary data.</text>
</comment>
<sequence length="284" mass="33543">MQSKLYHKLKSKTVRDLYWLLFSEAPLSDDYDLTPYSLFPVEITNKWKRATVDYFLELDKNAFEIENFVKRRKNSRLGFYAEALLSYFFQTFREIELLLQNFQINIEKRTIGEIDFIILYNEKVIHLECSVKYYMLKKLNDFNDGSQWVGPRLRDNLKLKLGKIVTNQIPMGLKKEVQDKINRPIDISYMFIKGVFFAEEAILPGRINRSSPNTFIRISELKKLEIKPVEILSRPDWLSSLVPVKNNINLESIAIEEPLENPILYLFNDKKARFVVPDDWGLND</sequence>
<dbReference type="Pfam" id="PF08907">
    <property type="entry name" value="DUF1853"/>
    <property type="match status" value="1"/>
</dbReference>
<dbReference type="EMBL" id="SETE01000004">
    <property type="protein sequence ID" value="RYM33425.1"/>
    <property type="molecule type" value="Genomic_DNA"/>
</dbReference>
<dbReference type="AlphaFoldDB" id="A0A4Q4KJP4"/>
<gene>
    <name evidence="1" type="ORF">ERX46_10820</name>
</gene>
<dbReference type="RefSeq" id="WP_130093885.1">
    <property type="nucleotide sequence ID" value="NZ_SETE01000004.1"/>
</dbReference>
<protein>
    <submittedName>
        <fullName evidence="1">DUF1853 family protein</fullName>
    </submittedName>
</protein>
<evidence type="ECO:0000313" key="1">
    <source>
        <dbReference type="EMBL" id="RYM33425.1"/>
    </source>
</evidence>
<dbReference type="Proteomes" id="UP000293952">
    <property type="component" value="Unassembled WGS sequence"/>
</dbReference>